<dbReference type="AlphaFoldDB" id="A0A066ZTM9"/>
<protein>
    <recommendedName>
        <fullName evidence="1">N-acetyltransferase domain-containing protein</fullName>
    </recommendedName>
</protein>
<dbReference type="GO" id="GO:0016747">
    <property type="term" value="F:acyltransferase activity, transferring groups other than amino-acyl groups"/>
    <property type="evidence" value="ECO:0007669"/>
    <property type="project" value="InterPro"/>
</dbReference>
<evidence type="ECO:0000259" key="1">
    <source>
        <dbReference type="PROSITE" id="PS51186"/>
    </source>
</evidence>
<feature type="domain" description="N-acetyltransferase" evidence="1">
    <location>
        <begin position="1"/>
        <end position="135"/>
    </location>
</feature>
<keyword evidence="3" id="KW-1185">Reference proteome</keyword>
<dbReference type="Gene3D" id="3.40.630.30">
    <property type="match status" value="1"/>
</dbReference>
<dbReference type="RefSeq" id="WP_029910118.1">
    <property type="nucleotide sequence ID" value="NZ_AP020335.1"/>
</dbReference>
<sequence>MNNHQQTTEQVRCQLAEDTDFLLGNRFLKQQGQATAGRQDLLFTLDVGQTLVGATWLRKLDGDYWLRSLFVSADYRHQGLASQLLQTVRHHIETLEQANILCLAKPELTDFYLKNGFQSLAFQALNATWQAQFSPYLQQHPTWQIFTTQP</sequence>
<organism evidence="2 3">
    <name type="scientific">Hydrogenovibrio marinus</name>
    <dbReference type="NCBI Taxonomy" id="28885"/>
    <lineage>
        <taxon>Bacteria</taxon>
        <taxon>Pseudomonadati</taxon>
        <taxon>Pseudomonadota</taxon>
        <taxon>Gammaproteobacteria</taxon>
        <taxon>Thiotrichales</taxon>
        <taxon>Piscirickettsiaceae</taxon>
        <taxon>Hydrogenovibrio</taxon>
    </lineage>
</organism>
<dbReference type="SUPFAM" id="SSF55729">
    <property type="entry name" value="Acyl-CoA N-acyltransferases (Nat)"/>
    <property type="match status" value="1"/>
</dbReference>
<evidence type="ECO:0000313" key="2">
    <source>
        <dbReference type="EMBL" id="KDN95634.1"/>
    </source>
</evidence>
<comment type="caution">
    <text evidence="2">The sequence shown here is derived from an EMBL/GenBank/DDBJ whole genome shotgun (WGS) entry which is preliminary data.</text>
</comment>
<dbReference type="EMBL" id="JMIU01000001">
    <property type="protein sequence ID" value="KDN95634.1"/>
    <property type="molecule type" value="Genomic_DNA"/>
</dbReference>
<dbReference type="PROSITE" id="PS51186">
    <property type="entry name" value="GNAT"/>
    <property type="match status" value="1"/>
</dbReference>
<accession>A0A066ZTM9</accession>
<gene>
    <name evidence="2" type="ORF">EI16_04860</name>
</gene>
<dbReference type="InterPro" id="IPR000182">
    <property type="entry name" value="GNAT_dom"/>
</dbReference>
<proteinExistence type="predicted"/>
<name>A0A066ZTM9_HYDMR</name>
<evidence type="ECO:0000313" key="3">
    <source>
        <dbReference type="Proteomes" id="UP000027341"/>
    </source>
</evidence>
<dbReference type="InterPro" id="IPR016181">
    <property type="entry name" value="Acyl_CoA_acyltransferase"/>
</dbReference>
<dbReference type="Proteomes" id="UP000027341">
    <property type="component" value="Unassembled WGS sequence"/>
</dbReference>
<dbReference type="CDD" id="cd04301">
    <property type="entry name" value="NAT_SF"/>
    <property type="match status" value="1"/>
</dbReference>
<reference evidence="2 3" key="1">
    <citation type="submission" date="2014-04" db="EMBL/GenBank/DDBJ databases">
        <title>Draft genome sequence of Hydrogenovibrio marinus MH-110, a model organism for aerobic H2 metabolism.</title>
        <authorList>
            <person name="Cha H.J."/>
            <person name="Jo B.H."/>
            <person name="Hwang B.H."/>
        </authorList>
    </citation>
    <scope>NUCLEOTIDE SEQUENCE [LARGE SCALE GENOMIC DNA]</scope>
    <source>
        <strain evidence="2 3">MH-110</strain>
    </source>
</reference>
<dbReference type="STRING" id="28885.EI16_04860"/>
<dbReference type="Pfam" id="PF13508">
    <property type="entry name" value="Acetyltransf_7"/>
    <property type="match status" value="1"/>
</dbReference>